<proteinExistence type="predicted"/>
<feature type="region of interest" description="Disordered" evidence="1">
    <location>
        <begin position="1"/>
        <end position="20"/>
    </location>
</feature>
<organism evidence="2 3">
    <name type="scientific">Geodia barretti</name>
    <name type="common">Barrett's horny sponge</name>
    <dbReference type="NCBI Taxonomy" id="519541"/>
    <lineage>
        <taxon>Eukaryota</taxon>
        <taxon>Metazoa</taxon>
        <taxon>Porifera</taxon>
        <taxon>Demospongiae</taxon>
        <taxon>Heteroscleromorpha</taxon>
        <taxon>Tetractinellida</taxon>
        <taxon>Astrophorina</taxon>
        <taxon>Geodiidae</taxon>
        <taxon>Geodia</taxon>
    </lineage>
</organism>
<reference evidence="2" key="1">
    <citation type="submission" date="2023-03" db="EMBL/GenBank/DDBJ databases">
        <authorList>
            <person name="Steffen K."/>
            <person name="Cardenas P."/>
        </authorList>
    </citation>
    <scope>NUCLEOTIDE SEQUENCE</scope>
</reference>
<protein>
    <submittedName>
        <fullName evidence="2">Uncharacterized protein</fullName>
    </submittedName>
</protein>
<dbReference type="Proteomes" id="UP001174909">
    <property type="component" value="Unassembled WGS sequence"/>
</dbReference>
<gene>
    <name evidence="2" type="ORF">GBAR_LOCUS14690</name>
</gene>
<dbReference type="EMBL" id="CASHTH010002150">
    <property type="protein sequence ID" value="CAI8025415.1"/>
    <property type="molecule type" value="Genomic_DNA"/>
</dbReference>
<accession>A0AA35S8H8</accession>
<sequence>MRNDISSMKGEIAKPSERIDSLTAEVASRKEELDETQDSMDDIKQCDCKCDVDI</sequence>
<name>A0AA35S8H8_GEOBA</name>
<dbReference type="AlphaFoldDB" id="A0AA35S8H8"/>
<evidence type="ECO:0000256" key="1">
    <source>
        <dbReference type="SAM" id="MobiDB-lite"/>
    </source>
</evidence>
<evidence type="ECO:0000313" key="2">
    <source>
        <dbReference type="EMBL" id="CAI8025415.1"/>
    </source>
</evidence>
<comment type="caution">
    <text evidence="2">The sequence shown here is derived from an EMBL/GenBank/DDBJ whole genome shotgun (WGS) entry which is preliminary data.</text>
</comment>
<feature type="compositionally biased region" description="Basic and acidic residues" evidence="1">
    <location>
        <begin position="11"/>
        <end position="20"/>
    </location>
</feature>
<evidence type="ECO:0000313" key="3">
    <source>
        <dbReference type="Proteomes" id="UP001174909"/>
    </source>
</evidence>
<keyword evidence="3" id="KW-1185">Reference proteome</keyword>